<dbReference type="EMBL" id="JAVLVT010000006">
    <property type="protein sequence ID" value="MDS1271517.1"/>
    <property type="molecule type" value="Genomic_DNA"/>
</dbReference>
<organism evidence="2 3">
    <name type="scientific">Lipingzhangella rawalii</name>
    <dbReference type="NCBI Taxonomy" id="2055835"/>
    <lineage>
        <taxon>Bacteria</taxon>
        <taxon>Bacillati</taxon>
        <taxon>Actinomycetota</taxon>
        <taxon>Actinomycetes</taxon>
        <taxon>Streptosporangiales</taxon>
        <taxon>Nocardiopsidaceae</taxon>
        <taxon>Lipingzhangella</taxon>
    </lineage>
</organism>
<dbReference type="SUPFAM" id="SSF48557">
    <property type="entry name" value="L-aspartase-like"/>
    <property type="match status" value="1"/>
</dbReference>
<dbReference type="Proteomes" id="UP001250214">
    <property type="component" value="Unassembled WGS sequence"/>
</dbReference>
<name>A0ABU2H940_9ACTN</name>
<protein>
    <submittedName>
        <fullName evidence="2">Aromatic amino acid ammonia-lyase</fullName>
    </submittedName>
</protein>
<keyword evidence="3" id="KW-1185">Reference proteome</keyword>
<gene>
    <name evidence="2" type="ORF">RIF23_14555</name>
</gene>
<dbReference type="InterPro" id="IPR001106">
    <property type="entry name" value="Aromatic_Lyase"/>
</dbReference>
<dbReference type="PANTHER" id="PTHR10362">
    <property type="entry name" value="HISTIDINE AMMONIA-LYASE"/>
    <property type="match status" value="1"/>
</dbReference>
<dbReference type="PROSITE" id="PS00488">
    <property type="entry name" value="PAL_HISTIDASE"/>
    <property type="match status" value="1"/>
</dbReference>
<comment type="caution">
    <text evidence="2">The sequence shown here is derived from an EMBL/GenBank/DDBJ whole genome shotgun (WGS) entry which is preliminary data.</text>
</comment>
<dbReference type="InterPro" id="IPR008948">
    <property type="entry name" value="L-Aspartase-like"/>
</dbReference>
<sequence length="502" mass="53719">MSEENTPATAAALLAAAGWKNQLSLSEAEREQMVQGHALLTEAVQVRPVYGVTQGFGPLADHTADPDPKRQGMGLIDHLTVGQGRPLPPDVTRLMVWIRLRGMTHGHSGVEPGIWDQLAAQWNAGFTPVVPEDGSLSASGDLVPLAHAAQAATGNGRAWTRSDDGTWRQLPARDDQERLGLTPVHWEARSALAFVNGTSASLARGLVNHVRLAALAHAATAVTGRLAALLGCDPAPFGPELAEVRGHPGHRTAAALIGREFPDGARRNPARPFQEPYSLRCAPQVIGAVLDQLRLQETILVTEALGCTDNPVLVNGELHHGGNFHAAPVALASEQHTVCIHQLAYLMERQLALALDPHRNGGLPMLLAHEPGRTSGLAGVQIAATSHLAAIRQRAYPASCTPVPSNLDNQDHVPLALNGTNAVADALDRAWWIVASAHHALAAIHRLQGRPDESGRWGRLLTDVPVLTTDRPLAEETADLAARLEFEYSHPEDPFESEEWAP</sequence>
<dbReference type="Gene3D" id="1.10.275.10">
    <property type="entry name" value="Fumarase/aspartase (N-terminal domain)"/>
    <property type="match status" value="1"/>
</dbReference>
<proteinExistence type="predicted"/>
<dbReference type="InterPro" id="IPR022313">
    <property type="entry name" value="Phe/His_NH3-lyase_AS"/>
</dbReference>
<dbReference type="Gene3D" id="1.20.200.10">
    <property type="entry name" value="Fumarase/aspartase (Central domain)"/>
    <property type="match status" value="1"/>
</dbReference>
<dbReference type="CDD" id="cd00332">
    <property type="entry name" value="PAL-HAL"/>
    <property type="match status" value="1"/>
</dbReference>
<evidence type="ECO:0000256" key="1">
    <source>
        <dbReference type="ARBA" id="ARBA00023239"/>
    </source>
</evidence>
<evidence type="ECO:0000313" key="3">
    <source>
        <dbReference type="Proteomes" id="UP001250214"/>
    </source>
</evidence>
<evidence type="ECO:0000313" key="2">
    <source>
        <dbReference type="EMBL" id="MDS1271517.1"/>
    </source>
</evidence>
<dbReference type="RefSeq" id="WP_310913069.1">
    <property type="nucleotide sequence ID" value="NZ_JAVLVT010000006.1"/>
</dbReference>
<dbReference type="InterPro" id="IPR024083">
    <property type="entry name" value="Fumarase/histidase_N"/>
</dbReference>
<accession>A0ABU2H940</accession>
<dbReference type="Pfam" id="PF00221">
    <property type="entry name" value="Lyase_aromatic"/>
    <property type="match status" value="1"/>
</dbReference>
<keyword evidence="1" id="KW-0456">Lyase</keyword>
<reference evidence="3" key="1">
    <citation type="submission" date="2023-07" db="EMBL/GenBank/DDBJ databases">
        <title>Novel species in the genus Lipingzhangella isolated from Sambhar Salt Lake.</title>
        <authorList>
            <person name="Jiya N."/>
            <person name="Kajale S."/>
            <person name="Sharma A."/>
        </authorList>
    </citation>
    <scope>NUCLEOTIDE SEQUENCE [LARGE SCALE GENOMIC DNA]</scope>
    <source>
        <strain evidence="3">LS1_29</strain>
    </source>
</reference>